<name>A0A2W7RLG2_9BACT</name>
<dbReference type="InterPro" id="IPR020830">
    <property type="entry name" value="GlycerAld_3-P_DH_AS"/>
</dbReference>
<reference evidence="2 4" key="1">
    <citation type="submission" date="2018-06" db="EMBL/GenBank/DDBJ databases">
        <title>Genomic Encyclopedia of Archaeal and Bacterial Type Strains, Phase II (KMG-II): from individual species to whole genera.</title>
        <authorList>
            <person name="Goeker M."/>
        </authorList>
    </citation>
    <scope>NUCLEOTIDE SEQUENCE [LARGE SCALE GENOMIC DNA]</scope>
    <source>
        <strain evidence="2 4">DSM 22686</strain>
    </source>
</reference>
<organism evidence="2 4">
    <name type="scientific">Algoriphagus ratkowskyi</name>
    <dbReference type="NCBI Taxonomy" id="57028"/>
    <lineage>
        <taxon>Bacteria</taxon>
        <taxon>Pseudomonadati</taxon>
        <taxon>Bacteroidota</taxon>
        <taxon>Cytophagia</taxon>
        <taxon>Cytophagales</taxon>
        <taxon>Cyclobacteriaceae</taxon>
        <taxon>Algoriphagus</taxon>
    </lineage>
</organism>
<feature type="compositionally biased region" description="Low complexity" evidence="1">
    <location>
        <begin position="396"/>
        <end position="450"/>
    </location>
</feature>
<dbReference type="AlphaFoldDB" id="A0A2W7RLG2"/>
<evidence type="ECO:0000313" key="4">
    <source>
        <dbReference type="Proteomes" id="UP000249115"/>
    </source>
</evidence>
<feature type="compositionally biased region" description="Polar residues" evidence="1">
    <location>
        <begin position="303"/>
        <end position="337"/>
    </location>
</feature>
<evidence type="ECO:0000313" key="5">
    <source>
        <dbReference type="Proteomes" id="UP000321927"/>
    </source>
</evidence>
<keyword evidence="5" id="KW-1185">Reference proteome</keyword>
<dbReference type="RefSeq" id="WP_086498031.1">
    <property type="nucleotide sequence ID" value="NZ_MSSV01000001.1"/>
</dbReference>
<comment type="caution">
    <text evidence="2">The sequence shown here is derived from an EMBL/GenBank/DDBJ whole genome shotgun (WGS) entry which is preliminary data.</text>
</comment>
<feature type="region of interest" description="Disordered" evidence="1">
    <location>
        <begin position="265"/>
        <end position="450"/>
    </location>
</feature>
<dbReference type="EMBL" id="VORV01000002">
    <property type="protein sequence ID" value="TXD79215.1"/>
    <property type="molecule type" value="Genomic_DNA"/>
</dbReference>
<feature type="compositionally biased region" description="Low complexity" evidence="1">
    <location>
        <begin position="286"/>
        <end position="302"/>
    </location>
</feature>
<proteinExistence type="predicted"/>
<gene>
    <name evidence="3" type="ORF">ESW18_02975</name>
    <name evidence="2" type="ORF">LV84_00069</name>
</gene>
<dbReference type="Proteomes" id="UP000321927">
    <property type="component" value="Unassembled WGS sequence"/>
</dbReference>
<dbReference type="PROSITE" id="PS51257">
    <property type="entry name" value="PROKAR_LIPOPROTEIN"/>
    <property type="match status" value="1"/>
</dbReference>
<evidence type="ECO:0000313" key="2">
    <source>
        <dbReference type="EMBL" id="PZX61081.1"/>
    </source>
</evidence>
<evidence type="ECO:0000313" key="3">
    <source>
        <dbReference type="EMBL" id="TXD79215.1"/>
    </source>
</evidence>
<reference evidence="3 5" key="2">
    <citation type="submission" date="2019-08" db="EMBL/GenBank/DDBJ databases">
        <title>Genome of Algoriphagus ratkowskyi IC026.</title>
        <authorList>
            <person name="Bowman J.P."/>
        </authorList>
    </citation>
    <scope>NUCLEOTIDE SEQUENCE [LARGE SCALE GENOMIC DNA]</scope>
    <source>
        <strain evidence="3 5">IC026</strain>
    </source>
</reference>
<dbReference type="GO" id="GO:0016620">
    <property type="term" value="F:oxidoreductase activity, acting on the aldehyde or oxo group of donors, NAD or NADP as acceptor"/>
    <property type="evidence" value="ECO:0007669"/>
    <property type="project" value="InterPro"/>
</dbReference>
<dbReference type="OrthoDB" id="837120at2"/>
<dbReference type="Proteomes" id="UP000249115">
    <property type="component" value="Unassembled WGS sequence"/>
</dbReference>
<evidence type="ECO:0000256" key="1">
    <source>
        <dbReference type="SAM" id="MobiDB-lite"/>
    </source>
</evidence>
<accession>A0A2W7RLG2</accession>
<dbReference type="PROSITE" id="PS00071">
    <property type="entry name" value="GAPDH"/>
    <property type="match status" value="1"/>
</dbReference>
<dbReference type="EMBL" id="QKZU01000001">
    <property type="protein sequence ID" value="PZX61081.1"/>
    <property type="molecule type" value="Genomic_DNA"/>
</dbReference>
<sequence length="450" mass="48580">MKNSAIITSSFILGSLILVSCNTNKLATMDTNDNLYFMSSDAKVATEYAVQNNNREQFQTISSATETIPQESFSSRNVNPDYIARYQAEENTSQEEIVYFDEAGEDGSNPDINAYDNYRVGNSGTNSNFNSSMAFGMGMMYGMNSFGMSPFGMGSFYDPFWGGGYGFRPGFSMNIGFGFGSPFYRPMYGYGNFYDPFRPVYGYGGGYGLGYPGYGYNPMYASNPVYILPGGEYGDRRVVTGARPTRGSSLAASSRGVNVSNAALQPSTARANARRDVLNNSSSATSRRVVSNSDNSRVSARDFSSSQNDYYNTTSRTVGTRNVSSPAMDRSSSTRSAMPSARPNVGTSTNSRSIDAGRGGNVRSSYPTNSRTSSPSYNRSNVPSRTTSPTYNRGDVNTNTRTVSPTRTTTPTRNDTPTYSTPSRSSGNTGTSGGSTRTTTTTPTRGVRGN</sequence>
<feature type="compositionally biased region" description="Polar residues" evidence="1">
    <location>
        <begin position="362"/>
        <end position="391"/>
    </location>
</feature>
<protein>
    <submittedName>
        <fullName evidence="2">Uncharacterized protein</fullName>
    </submittedName>
</protein>